<evidence type="ECO:0000256" key="1">
    <source>
        <dbReference type="ARBA" id="ARBA00006484"/>
    </source>
</evidence>
<gene>
    <name evidence="3" type="ORF">FGL89_06220</name>
</gene>
<dbReference type="OMA" id="VWSISPG"/>
<dbReference type="SUPFAM" id="SSF51735">
    <property type="entry name" value="NAD(P)-binding Rossmann-fold domains"/>
    <property type="match status" value="1"/>
</dbReference>
<dbReference type="InterPro" id="IPR036291">
    <property type="entry name" value="NAD(P)-bd_dom_sf"/>
</dbReference>
<dbReference type="Pfam" id="PF00106">
    <property type="entry name" value="adh_short"/>
    <property type="match status" value="1"/>
</dbReference>
<dbReference type="PANTHER" id="PTHR43669">
    <property type="entry name" value="5-KETO-D-GLUCONATE 5-REDUCTASE"/>
    <property type="match status" value="1"/>
</dbReference>
<dbReference type="GeneID" id="61187338"/>
<evidence type="ECO:0000256" key="2">
    <source>
        <dbReference type="ARBA" id="ARBA00023002"/>
    </source>
</evidence>
<dbReference type="GO" id="GO:0016491">
    <property type="term" value="F:oxidoreductase activity"/>
    <property type="evidence" value="ECO:0007669"/>
    <property type="project" value="UniProtKB-KW"/>
</dbReference>
<dbReference type="PRINTS" id="PR00081">
    <property type="entry name" value="GDHRDH"/>
</dbReference>
<dbReference type="Gene3D" id="3.40.50.720">
    <property type="entry name" value="NAD(P)-binding Rossmann-like Domain"/>
    <property type="match status" value="1"/>
</dbReference>
<evidence type="ECO:0000313" key="4">
    <source>
        <dbReference type="Proteomes" id="UP000321332"/>
    </source>
</evidence>
<protein>
    <submittedName>
        <fullName evidence="3">SDR family NAD(P)-dependent oxidoreductase</fullName>
    </submittedName>
</protein>
<name>A0AAE6IKA8_LEUCA</name>
<comment type="similarity">
    <text evidence="1">Belongs to the short-chain dehydrogenases/reductases (SDR) family.</text>
</comment>
<dbReference type="AlphaFoldDB" id="A0AAE6IKA8"/>
<organism evidence="3 4">
    <name type="scientific">Leuconostoc carnosum</name>
    <dbReference type="NCBI Taxonomy" id="1252"/>
    <lineage>
        <taxon>Bacteria</taxon>
        <taxon>Bacillati</taxon>
        <taxon>Bacillota</taxon>
        <taxon>Bacilli</taxon>
        <taxon>Lactobacillales</taxon>
        <taxon>Lactobacillaceae</taxon>
        <taxon>Leuconostoc</taxon>
    </lineage>
</organism>
<keyword evidence="2" id="KW-0560">Oxidoreductase</keyword>
<reference evidence="3 4" key="1">
    <citation type="submission" date="2019-06" db="EMBL/GenBank/DDBJ databases">
        <title>Genome analyses of bacteria isolated from kimchi.</title>
        <authorList>
            <person name="Lee S."/>
            <person name="Ahn S."/>
            <person name="Roh S."/>
        </authorList>
    </citation>
    <scope>NUCLEOTIDE SEQUENCE [LARGE SCALE GENOMIC DNA]</scope>
    <source>
        <strain evidence="3 4">CBA3620</strain>
    </source>
</reference>
<dbReference type="PANTHER" id="PTHR43669:SF3">
    <property type="entry name" value="ALCOHOL DEHYDROGENASE, PUTATIVE (AFU_ORTHOLOGUE AFUA_3G03445)-RELATED"/>
    <property type="match status" value="1"/>
</dbReference>
<dbReference type="InterPro" id="IPR002347">
    <property type="entry name" value="SDR_fam"/>
</dbReference>
<accession>A0AAE6IKA8</accession>
<dbReference type="Proteomes" id="UP000321332">
    <property type="component" value="Chromosome"/>
</dbReference>
<sequence>MTKTALVTGANKGIGYEIAKNLLIKGYTVLVGSRDESRGQKAVDELKTFGDAKLQIIDMSKVNELAKIAEDITTQHPDFSLLVNNAGIAGDMGKTAWEFTTDELVETYTVDFLGPYELSRSLLPILDKNNGQILSMTVPIEPNNFFHPFGYLAAKAPLNVMTKNWHVEFKAQNKAIEIFAFIPGGVTTDLNNHMAGPGFKTAAEAGKLTVDLITDNTDRSGQVINFDGNPISYD</sequence>
<dbReference type="EMBL" id="CP042374">
    <property type="protein sequence ID" value="QEA33742.1"/>
    <property type="molecule type" value="Genomic_DNA"/>
</dbReference>
<proteinExistence type="inferred from homology"/>
<evidence type="ECO:0000313" key="3">
    <source>
        <dbReference type="EMBL" id="QEA33742.1"/>
    </source>
</evidence>
<dbReference type="RefSeq" id="WP_014974836.1">
    <property type="nucleotide sequence ID" value="NZ_CP042374.1"/>
</dbReference>